<reference evidence="2 3" key="1">
    <citation type="submission" date="2018-10" db="EMBL/GenBank/DDBJ databases">
        <title>Phylogenomics of Brevibacillus.</title>
        <authorList>
            <person name="Dunlap C."/>
        </authorList>
    </citation>
    <scope>NUCLEOTIDE SEQUENCE [LARGE SCALE GENOMIC DNA]</scope>
    <source>
        <strain evidence="2 3">NRRL NRS 1219</strain>
    </source>
</reference>
<organism evidence="2 3">
    <name type="scientific">Brevibacillus agri</name>
    <dbReference type="NCBI Taxonomy" id="51101"/>
    <lineage>
        <taxon>Bacteria</taxon>
        <taxon>Bacillati</taxon>
        <taxon>Bacillota</taxon>
        <taxon>Bacilli</taxon>
        <taxon>Bacillales</taxon>
        <taxon>Paenibacillaceae</taxon>
        <taxon>Brevibacillus</taxon>
    </lineage>
</organism>
<dbReference type="RefSeq" id="WP_035317352.1">
    <property type="nucleotide sequence ID" value="NZ_JAVJHV010000029.1"/>
</dbReference>
<dbReference type="EMBL" id="RHHN01000068">
    <property type="protein sequence ID" value="RNB50574.1"/>
    <property type="molecule type" value="Genomic_DNA"/>
</dbReference>
<sequence length="59" mass="6340">MQSRVRASVSYGSHGRSVPSESGETLAALQSRVRASVSYGSHGRPVPSKSARCLLRLRL</sequence>
<evidence type="ECO:0000313" key="2">
    <source>
        <dbReference type="EMBL" id="RNB50574.1"/>
    </source>
</evidence>
<proteinExistence type="predicted"/>
<evidence type="ECO:0000256" key="1">
    <source>
        <dbReference type="SAM" id="MobiDB-lite"/>
    </source>
</evidence>
<protein>
    <submittedName>
        <fullName evidence="2">Uncharacterized protein</fullName>
    </submittedName>
</protein>
<name>A0A3M8AH84_9BACL</name>
<dbReference type="AlphaFoldDB" id="A0A3M8AH84"/>
<dbReference type="Proteomes" id="UP000276178">
    <property type="component" value="Unassembled WGS sequence"/>
</dbReference>
<feature type="region of interest" description="Disordered" evidence="1">
    <location>
        <begin position="1"/>
        <end position="26"/>
    </location>
</feature>
<evidence type="ECO:0000313" key="3">
    <source>
        <dbReference type="Proteomes" id="UP000276178"/>
    </source>
</evidence>
<comment type="caution">
    <text evidence="2">The sequence shown here is derived from an EMBL/GenBank/DDBJ whole genome shotgun (WGS) entry which is preliminary data.</text>
</comment>
<gene>
    <name evidence="2" type="ORF">EB820_21460</name>
</gene>
<accession>A0A3M8AH84</accession>